<keyword evidence="3" id="KW-0808">Transferase</keyword>
<dbReference type="PANTHER" id="PTHR23028">
    <property type="entry name" value="ACETYLTRANSFERASE"/>
    <property type="match status" value="1"/>
</dbReference>
<feature type="transmembrane region" description="Helical" evidence="1">
    <location>
        <begin position="176"/>
        <end position="194"/>
    </location>
</feature>
<feature type="transmembrane region" description="Helical" evidence="1">
    <location>
        <begin position="200"/>
        <end position="220"/>
    </location>
</feature>
<keyword evidence="1" id="KW-1133">Transmembrane helix</keyword>
<feature type="transmembrane region" description="Helical" evidence="1">
    <location>
        <begin position="51"/>
        <end position="72"/>
    </location>
</feature>
<dbReference type="Pfam" id="PF01757">
    <property type="entry name" value="Acyl_transf_3"/>
    <property type="match status" value="1"/>
</dbReference>
<feature type="transmembrane region" description="Helical" evidence="1">
    <location>
        <begin position="249"/>
        <end position="267"/>
    </location>
</feature>
<dbReference type="Proteomes" id="UP001549691">
    <property type="component" value="Unassembled WGS sequence"/>
</dbReference>
<feature type="domain" description="Acyltransferase 3" evidence="2">
    <location>
        <begin position="11"/>
        <end position="326"/>
    </location>
</feature>
<evidence type="ECO:0000313" key="3">
    <source>
        <dbReference type="EMBL" id="MET7015856.1"/>
    </source>
</evidence>
<feature type="transmembrane region" description="Helical" evidence="1">
    <location>
        <begin position="149"/>
        <end position="169"/>
    </location>
</feature>
<evidence type="ECO:0000256" key="1">
    <source>
        <dbReference type="SAM" id="Phobius"/>
    </source>
</evidence>
<keyword evidence="3" id="KW-0012">Acyltransferase</keyword>
<comment type="caution">
    <text evidence="3">The sequence shown here is derived from an EMBL/GenBank/DDBJ whole genome shotgun (WGS) entry which is preliminary data.</text>
</comment>
<dbReference type="GO" id="GO:0016746">
    <property type="term" value="F:acyltransferase activity"/>
    <property type="evidence" value="ECO:0007669"/>
    <property type="project" value="UniProtKB-KW"/>
</dbReference>
<sequence>MSHPARRMPLVDCLKALASQLIVLHHIAFYGPMSDVAYPLASGSIDWLYEYARMAVQVFLVIAGFLAARSLAPTATPVSIKPIQLIWTRYCRLALPFLIAITLSIACAATARLWMTHASIPDAPAFWQVFSHATLLHGLLGQESLSAGAWYVAIDFQLFILFVAMLWLAGKTRASTRTAMALITVLALASLFYFNRQDSWDSWGLYFFGAYALGVAAHWYAQRQHSPIWFALLLGLVLYALALEFRPRIAIALCTALILGVSARYQLMEKWPDFRLTAWLGKISYSLFLIHFPVFMLVNTLVFRLAPNSPSLNLVGMILAWLLSIAAGDLFYRLVESRMNPPRHPQTRVLTERAEAS</sequence>
<feature type="transmembrane region" description="Helical" evidence="1">
    <location>
        <begin position="279"/>
        <end position="302"/>
    </location>
</feature>
<keyword evidence="1" id="KW-0812">Transmembrane</keyword>
<dbReference type="EC" id="2.3.-.-" evidence="3"/>
<gene>
    <name evidence="3" type="ORF">ABXR19_16815</name>
</gene>
<dbReference type="InterPro" id="IPR002656">
    <property type="entry name" value="Acyl_transf_3_dom"/>
</dbReference>
<keyword evidence="1" id="KW-0472">Membrane</keyword>
<feature type="transmembrane region" description="Helical" evidence="1">
    <location>
        <begin position="227"/>
        <end position="243"/>
    </location>
</feature>
<dbReference type="PANTHER" id="PTHR23028:SF53">
    <property type="entry name" value="ACYL_TRANSF_3 DOMAIN-CONTAINING PROTEIN"/>
    <property type="match status" value="1"/>
</dbReference>
<dbReference type="InterPro" id="IPR050879">
    <property type="entry name" value="Acyltransferase_3"/>
</dbReference>
<evidence type="ECO:0000259" key="2">
    <source>
        <dbReference type="Pfam" id="PF01757"/>
    </source>
</evidence>
<proteinExistence type="predicted"/>
<keyword evidence="4" id="KW-1185">Reference proteome</keyword>
<protein>
    <submittedName>
        <fullName evidence="3">Acyltransferase</fullName>
        <ecNumber evidence="3">2.3.-.-</ecNumber>
    </submittedName>
</protein>
<accession>A0ABV2TPK9</accession>
<evidence type="ECO:0000313" key="4">
    <source>
        <dbReference type="Proteomes" id="UP001549691"/>
    </source>
</evidence>
<reference evidence="3 4" key="1">
    <citation type="submission" date="2024-07" db="EMBL/GenBank/DDBJ databases">
        <title>Uliginosibacterium flavum JJ3220;KACC:17644.</title>
        <authorList>
            <person name="Kim M.K."/>
        </authorList>
    </citation>
    <scope>NUCLEOTIDE SEQUENCE [LARGE SCALE GENOMIC DNA]</scope>
    <source>
        <strain evidence="3 4">KACC:17644</strain>
    </source>
</reference>
<dbReference type="EMBL" id="JBEWZI010000023">
    <property type="protein sequence ID" value="MET7015856.1"/>
    <property type="molecule type" value="Genomic_DNA"/>
</dbReference>
<dbReference type="RefSeq" id="WP_354602315.1">
    <property type="nucleotide sequence ID" value="NZ_JBEWZI010000023.1"/>
</dbReference>
<organism evidence="3 4">
    <name type="scientific">Uliginosibacterium flavum</name>
    <dbReference type="NCBI Taxonomy" id="1396831"/>
    <lineage>
        <taxon>Bacteria</taxon>
        <taxon>Pseudomonadati</taxon>
        <taxon>Pseudomonadota</taxon>
        <taxon>Betaproteobacteria</taxon>
        <taxon>Rhodocyclales</taxon>
        <taxon>Zoogloeaceae</taxon>
        <taxon>Uliginosibacterium</taxon>
    </lineage>
</organism>
<feature type="transmembrane region" description="Helical" evidence="1">
    <location>
        <begin position="314"/>
        <end position="335"/>
    </location>
</feature>
<name>A0ABV2TPK9_9RHOO</name>
<feature type="transmembrane region" description="Helical" evidence="1">
    <location>
        <begin position="93"/>
        <end position="115"/>
    </location>
</feature>